<keyword evidence="2" id="KW-0285">Flavoprotein</keyword>
<accession>A0ABX1NAR3</accession>
<evidence type="ECO:0000256" key="2">
    <source>
        <dbReference type="ARBA" id="ARBA00022630"/>
    </source>
</evidence>
<dbReference type="Proteomes" id="UP000634522">
    <property type="component" value="Unassembled WGS sequence"/>
</dbReference>
<gene>
    <name evidence="6" type="ORF">GPA27_03090</name>
</gene>
<dbReference type="SUPFAM" id="SSF56425">
    <property type="entry name" value="Succinate dehydrogenase/fumarate reductase flavoprotein, catalytic domain"/>
    <property type="match status" value="1"/>
</dbReference>
<dbReference type="InterPro" id="IPR036188">
    <property type="entry name" value="FAD/NAD-bd_sf"/>
</dbReference>
<evidence type="ECO:0000256" key="3">
    <source>
        <dbReference type="ARBA" id="ARBA00022827"/>
    </source>
</evidence>
<protein>
    <submittedName>
        <fullName evidence="6">FAD-dependent oxidoreductase</fullName>
    </submittedName>
</protein>
<dbReference type="EMBL" id="WTVS01000004">
    <property type="protein sequence ID" value="NMF96381.1"/>
    <property type="molecule type" value="Genomic_DNA"/>
</dbReference>
<organism evidence="6 7">
    <name type="scientific">Aromatoleum toluolicum</name>
    <dbReference type="NCBI Taxonomy" id="90060"/>
    <lineage>
        <taxon>Bacteria</taxon>
        <taxon>Pseudomonadati</taxon>
        <taxon>Pseudomonadota</taxon>
        <taxon>Betaproteobacteria</taxon>
        <taxon>Rhodocyclales</taxon>
        <taxon>Rhodocyclaceae</taxon>
        <taxon>Aromatoleum</taxon>
    </lineage>
</organism>
<evidence type="ECO:0000256" key="1">
    <source>
        <dbReference type="ARBA" id="ARBA00001974"/>
    </source>
</evidence>
<dbReference type="InterPro" id="IPR003953">
    <property type="entry name" value="FAD-dep_OxRdtase_2_FAD-bd"/>
</dbReference>
<comment type="cofactor">
    <cofactor evidence="1">
        <name>FAD</name>
        <dbReference type="ChEBI" id="CHEBI:57692"/>
    </cofactor>
</comment>
<dbReference type="InterPro" id="IPR050315">
    <property type="entry name" value="FAD-oxidoreductase_2"/>
</dbReference>
<keyword evidence="3" id="KW-0274">FAD</keyword>
<evidence type="ECO:0000256" key="4">
    <source>
        <dbReference type="ARBA" id="ARBA00023002"/>
    </source>
</evidence>
<name>A0ABX1NAR3_9RHOO</name>
<keyword evidence="4" id="KW-0560">Oxidoreductase</keyword>
<dbReference type="Gene3D" id="3.50.50.60">
    <property type="entry name" value="FAD/NAD(P)-binding domain"/>
    <property type="match status" value="1"/>
</dbReference>
<sequence>MGSSEPKSMGRREALIRGGAALGGLATLGVTARAEAAPAKLKWDHEADVVCIGSGAAACSAAVTAVSRGARVIVVEKLPLTGGTTSKSGGVAWIPNNVFLRQRGIQDEKADCLRYMARYSSPRDYVPDSPTLGLPPEDYRRLEAYYDNASPAVEHLEKVGAVRFQEFKLPNIDRIATDYADHLPENKVPRGRALESTGGLPLQGGRTLANGMIDWLRGKGAPVLVEHAVTRVIKDGDRVVGVEALHGDRTVRIRARRGVVFGTGGYAHGVDLIKRYQPGLYGSCATLGSTGDFIAIAEEAGARMGVLSNAFRTQVVLEEAIANRALAMCAFQIPGDSMVVVNRLGKRVVNEKLNYQDRTPSHFIWEAVGKEFPAYVQFMVFDERSMDAFGGAFPIPADRRNSRFVIQGAGFEELAEAIQTRLAKIAAHTGGVRLAPDFAATLRDTVGRFNGFARAGRDLDFDRGRTAYDVDWHEMSSPLRAGTAQPRNPMPNLTMHPIADTGPYYAVILGPGALDTCSGPMVNEHAQVLDARGKPIPGLYGAGNCISAPTRAAYFGAGATIGPALTFGYLAALHAVAGGGKA</sequence>
<comment type="caution">
    <text evidence="6">The sequence shown here is derived from an EMBL/GenBank/DDBJ whole genome shotgun (WGS) entry which is preliminary data.</text>
</comment>
<dbReference type="InterPro" id="IPR006311">
    <property type="entry name" value="TAT_signal"/>
</dbReference>
<dbReference type="PROSITE" id="PS51318">
    <property type="entry name" value="TAT"/>
    <property type="match status" value="1"/>
</dbReference>
<evidence type="ECO:0000313" key="6">
    <source>
        <dbReference type="EMBL" id="NMF96381.1"/>
    </source>
</evidence>
<dbReference type="PRINTS" id="PR00411">
    <property type="entry name" value="PNDRDTASEI"/>
</dbReference>
<feature type="domain" description="FAD-dependent oxidoreductase 2 FAD-binding" evidence="5">
    <location>
        <begin position="48"/>
        <end position="560"/>
    </location>
</feature>
<dbReference type="PANTHER" id="PTHR43400">
    <property type="entry name" value="FUMARATE REDUCTASE"/>
    <property type="match status" value="1"/>
</dbReference>
<dbReference type="SUPFAM" id="SSF51905">
    <property type="entry name" value="FAD/NAD(P)-binding domain"/>
    <property type="match status" value="1"/>
</dbReference>
<keyword evidence="7" id="KW-1185">Reference proteome</keyword>
<dbReference type="RefSeq" id="WP_169137737.1">
    <property type="nucleotide sequence ID" value="NZ_WTVS01000004.1"/>
</dbReference>
<dbReference type="Pfam" id="PF00890">
    <property type="entry name" value="FAD_binding_2"/>
    <property type="match status" value="1"/>
</dbReference>
<evidence type="ECO:0000313" key="7">
    <source>
        <dbReference type="Proteomes" id="UP000634522"/>
    </source>
</evidence>
<dbReference type="InterPro" id="IPR027477">
    <property type="entry name" value="Succ_DH/fumarate_Rdtase_cat_sf"/>
</dbReference>
<dbReference type="Gene3D" id="3.90.700.10">
    <property type="entry name" value="Succinate dehydrogenase/fumarate reductase flavoprotein, catalytic domain"/>
    <property type="match status" value="1"/>
</dbReference>
<reference evidence="6 7" key="1">
    <citation type="submission" date="2019-12" db="EMBL/GenBank/DDBJ databases">
        <title>Comparative genomics gives insights into the taxonomy of the Azoarcus-Aromatoleum group and reveals separate origins of nif in the plant-associated Azoarcus and non-plant-associated Aromatoleum sub-groups.</title>
        <authorList>
            <person name="Lafos M."/>
            <person name="Maluk M."/>
            <person name="Batista M."/>
            <person name="Junghare M."/>
            <person name="Carmona M."/>
            <person name="Faoro H."/>
            <person name="Cruz L.M."/>
            <person name="Battistoni F."/>
            <person name="De Souza E."/>
            <person name="Pedrosa F."/>
            <person name="Chen W.-M."/>
            <person name="Poole P.S."/>
            <person name="Dixon R.A."/>
            <person name="James E.K."/>
        </authorList>
    </citation>
    <scope>NUCLEOTIDE SEQUENCE [LARGE SCALE GENOMIC DNA]</scope>
    <source>
        <strain evidence="6 7">T</strain>
    </source>
</reference>
<proteinExistence type="predicted"/>
<dbReference type="PANTHER" id="PTHR43400:SF10">
    <property type="entry name" value="3-OXOSTEROID 1-DEHYDROGENASE"/>
    <property type="match status" value="1"/>
</dbReference>
<evidence type="ECO:0000259" key="5">
    <source>
        <dbReference type="Pfam" id="PF00890"/>
    </source>
</evidence>